<proteinExistence type="predicted"/>
<dbReference type="AlphaFoldDB" id="G7I558"/>
<dbReference type="InterPro" id="IPR017451">
    <property type="entry name" value="F-box-assoc_interact_dom"/>
</dbReference>
<dbReference type="Pfam" id="PF07734">
    <property type="entry name" value="FBA_1"/>
    <property type="match status" value="1"/>
</dbReference>
<dbReference type="OrthoDB" id="1415606at2759"/>
<evidence type="ECO:0000313" key="6">
    <source>
        <dbReference type="Proteomes" id="UP000265566"/>
    </source>
</evidence>
<evidence type="ECO:0000313" key="4">
    <source>
        <dbReference type="EnsemblPlants" id="AES58859"/>
    </source>
</evidence>
<evidence type="ECO:0000313" key="3">
    <source>
        <dbReference type="EMBL" id="RHN76773.1"/>
    </source>
</evidence>
<reference evidence="2 5" key="1">
    <citation type="journal article" date="2011" name="Nature">
        <title>The Medicago genome provides insight into the evolution of rhizobial symbioses.</title>
        <authorList>
            <person name="Young N.D."/>
            <person name="Debelle F."/>
            <person name="Oldroyd G.E."/>
            <person name="Geurts R."/>
            <person name="Cannon S.B."/>
            <person name="Udvardi M.K."/>
            <person name="Benedito V.A."/>
            <person name="Mayer K.F."/>
            <person name="Gouzy J."/>
            <person name="Schoof H."/>
            <person name="Van de Peer Y."/>
            <person name="Proost S."/>
            <person name="Cook D.R."/>
            <person name="Meyers B.C."/>
            <person name="Spannagl M."/>
            <person name="Cheung F."/>
            <person name="De Mita S."/>
            <person name="Krishnakumar V."/>
            <person name="Gundlach H."/>
            <person name="Zhou S."/>
            <person name="Mudge J."/>
            <person name="Bharti A.K."/>
            <person name="Murray J.D."/>
            <person name="Naoumkina M.A."/>
            <person name="Rosen B."/>
            <person name="Silverstein K.A."/>
            <person name="Tang H."/>
            <person name="Rombauts S."/>
            <person name="Zhao P.X."/>
            <person name="Zhou P."/>
            <person name="Barbe V."/>
            <person name="Bardou P."/>
            <person name="Bechner M."/>
            <person name="Bellec A."/>
            <person name="Berger A."/>
            <person name="Berges H."/>
            <person name="Bidwell S."/>
            <person name="Bisseling T."/>
            <person name="Choisne N."/>
            <person name="Couloux A."/>
            <person name="Denny R."/>
            <person name="Deshpande S."/>
            <person name="Dai X."/>
            <person name="Doyle J.J."/>
            <person name="Dudez A.M."/>
            <person name="Farmer A.D."/>
            <person name="Fouteau S."/>
            <person name="Franken C."/>
            <person name="Gibelin C."/>
            <person name="Gish J."/>
            <person name="Goldstein S."/>
            <person name="Gonzalez A.J."/>
            <person name="Green P.J."/>
            <person name="Hallab A."/>
            <person name="Hartog M."/>
            <person name="Hua A."/>
            <person name="Humphray S.J."/>
            <person name="Jeong D.H."/>
            <person name="Jing Y."/>
            <person name="Jocker A."/>
            <person name="Kenton S.M."/>
            <person name="Kim D.J."/>
            <person name="Klee K."/>
            <person name="Lai H."/>
            <person name="Lang C."/>
            <person name="Lin S."/>
            <person name="Macmil S.L."/>
            <person name="Magdelenat G."/>
            <person name="Matthews L."/>
            <person name="McCorrison J."/>
            <person name="Monaghan E.L."/>
            <person name="Mun J.H."/>
            <person name="Najar F.Z."/>
            <person name="Nicholson C."/>
            <person name="Noirot C."/>
            <person name="O'Bleness M."/>
            <person name="Paule C.R."/>
            <person name="Poulain J."/>
            <person name="Prion F."/>
            <person name="Qin B."/>
            <person name="Qu C."/>
            <person name="Retzel E.F."/>
            <person name="Riddle C."/>
            <person name="Sallet E."/>
            <person name="Samain S."/>
            <person name="Samson N."/>
            <person name="Sanders I."/>
            <person name="Saurat O."/>
            <person name="Scarpelli C."/>
            <person name="Schiex T."/>
            <person name="Segurens B."/>
            <person name="Severin A.J."/>
            <person name="Sherrier D.J."/>
            <person name="Shi R."/>
            <person name="Sims S."/>
            <person name="Singer S.R."/>
            <person name="Sinharoy S."/>
            <person name="Sterck L."/>
            <person name="Viollet A."/>
            <person name="Wang B.B."/>
            <person name="Wang K."/>
            <person name="Wang M."/>
            <person name="Wang X."/>
            <person name="Warfsmann J."/>
            <person name="Weissenbach J."/>
            <person name="White D.D."/>
            <person name="White J.D."/>
            <person name="Wiley G.B."/>
            <person name="Wincker P."/>
            <person name="Xing Y."/>
            <person name="Yang L."/>
            <person name="Yao Z."/>
            <person name="Ying F."/>
            <person name="Zhai J."/>
            <person name="Zhou L."/>
            <person name="Zuber A."/>
            <person name="Denarie J."/>
            <person name="Dixon R.A."/>
            <person name="May G.D."/>
            <person name="Schwartz D.C."/>
            <person name="Rogers J."/>
            <person name="Quetier F."/>
            <person name="Town C.D."/>
            <person name="Roe B.A."/>
        </authorList>
    </citation>
    <scope>NUCLEOTIDE SEQUENCE [LARGE SCALE GENOMIC DNA]</scope>
    <source>
        <strain evidence="2">A17</strain>
        <strain evidence="4 5">cv. Jemalong A17</strain>
    </source>
</reference>
<dbReference type="PANTHER" id="PTHR31672:SF13">
    <property type="entry name" value="F-BOX PROTEIN CPR30-LIKE"/>
    <property type="match status" value="1"/>
</dbReference>
<dbReference type="InterPro" id="IPR006527">
    <property type="entry name" value="F-box-assoc_dom_typ1"/>
</dbReference>
<dbReference type="Proteomes" id="UP000265566">
    <property type="component" value="Chromosome 1"/>
</dbReference>
<accession>G7I558</accession>
<dbReference type="Proteomes" id="UP000002051">
    <property type="component" value="Unassembled WGS sequence"/>
</dbReference>
<dbReference type="PANTHER" id="PTHR31672">
    <property type="entry name" value="BNACNNG10540D PROTEIN"/>
    <property type="match status" value="1"/>
</dbReference>
<dbReference type="SUPFAM" id="SSF50965">
    <property type="entry name" value="Galactose oxidase, central domain"/>
    <property type="match status" value="1"/>
</dbReference>
<dbReference type="InterPro" id="IPR015915">
    <property type="entry name" value="Kelch-typ_b-propeller"/>
</dbReference>
<evidence type="ECO:0000313" key="2">
    <source>
        <dbReference type="EMBL" id="AES58859.1"/>
    </source>
</evidence>
<dbReference type="EMBL" id="CM001217">
    <property type="protein sequence ID" value="AES58859.1"/>
    <property type="molecule type" value="Genomic_DNA"/>
</dbReference>
<dbReference type="EMBL" id="PSQE01000001">
    <property type="protein sequence ID" value="RHN76773.1"/>
    <property type="molecule type" value="Genomic_DNA"/>
</dbReference>
<dbReference type="InterPro" id="IPR036047">
    <property type="entry name" value="F-box-like_dom_sf"/>
</dbReference>
<dbReference type="InterPro" id="IPR050796">
    <property type="entry name" value="SCF_F-box_component"/>
</dbReference>
<protein>
    <submittedName>
        <fullName evidence="2">F-box protein interaction domain protein</fullName>
    </submittedName>
    <submittedName>
        <fullName evidence="3">Putative F-box domain, galactose oxidase/kelch, beta-propeller, kelch-type beta propeller</fullName>
    </submittedName>
</protein>
<feature type="domain" description="F-box associated beta-propeller type 1" evidence="1">
    <location>
        <begin position="109"/>
        <end position="345"/>
    </location>
</feature>
<evidence type="ECO:0000313" key="5">
    <source>
        <dbReference type="Proteomes" id="UP000002051"/>
    </source>
</evidence>
<organism evidence="2 5">
    <name type="scientific">Medicago truncatula</name>
    <name type="common">Barrel medic</name>
    <name type="synonym">Medicago tribuloides</name>
    <dbReference type="NCBI Taxonomy" id="3880"/>
    <lineage>
        <taxon>Eukaryota</taxon>
        <taxon>Viridiplantae</taxon>
        <taxon>Streptophyta</taxon>
        <taxon>Embryophyta</taxon>
        <taxon>Tracheophyta</taxon>
        <taxon>Spermatophyta</taxon>
        <taxon>Magnoliopsida</taxon>
        <taxon>eudicotyledons</taxon>
        <taxon>Gunneridae</taxon>
        <taxon>Pentapetalae</taxon>
        <taxon>rosids</taxon>
        <taxon>fabids</taxon>
        <taxon>Fabales</taxon>
        <taxon>Fabaceae</taxon>
        <taxon>Papilionoideae</taxon>
        <taxon>50 kb inversion clade</taxon>
        <taxon>NPAAA clade</taxon>
        <taxon>Hologalegina</taxon>
        <taxon>IRL clade</taxon>
        <taxon>Trifolieae</taxon>
        <taxon>Medicago</taxon>
    </lineage>
</organism>
<dbReference type="SUPFAM" id="SSF81383">
    <property type="entry name" value="F-box domain"/>
    <property type="match status" value="1"/>
</dbReference>
<dbReference type="HOGENOM" id="CLU_027176_1_2_1"/>
<gene>
    <name evidence="4" type="primary">11434197</name>
    <name evidence="2" type="ordered locus">MTR_1g009110</name>
    <name evidence="3" type="ORF">MtrunA17_Chr1g0147551</name>
</gene>
<dbReference type="InterPro" id="IPR011043">
    <property type="entry name" value="Gal_Oxase/kelch_b-propeller"/>
</dbReference>
<dbReference type="CDD" id="cd22157">
    <property type="entry name" value="F-box_AtFBW1-like"/>
    <property type="match status" value="1"/>
</dbReference>
<reference evidence="3" key="5">
    <citation type="journal article" date="2018" name="Nat. Plants">
        <title>Whole-genome landscape of Medicago truncatula symbiotic genes.</title>
        <authorList>
            <person name="Pecrix Y."/>
            <person name="Gamas P."/>
            <person name="Carrere S."/>
        </authorList>
    </citation>
    <scope>NUCLEOTIDE SEQUENCE</scope>
    <source>
        <tissue evidence="3">Leaves</tissue>
    </source>
</reference>
<dbReference type="KEGG" id="mtr:11434197"/>
<dbReference type="Gene3D" id="2.120.10.80">
    <property type="entry name" value="Kelch-type beta propeller"/>
    <property type="match status" value="1"/>
</dbReference>
<evidence type="ECO:0000259" key="1">
    <source>
        <dbReference type="Pfam" id="PF07734"/>
    </source>
</evidence>
<dbReference type="PaxDb" id="3880-AES58859"/>
<name>G7I558_MEDTR</name>
<dbReference type="EnsemblPlants" id="AES58859">
    <property type="protein sequence ID" value="AES58859"/>
    <property type="gene ID" value="MTR_1g009110"/>
</dbReference>
<dbReference type="NCBIfam" id="TIGR01640">
    <property type="entry name" value="F_box_assoc_1"/>
    <property type="match status" value="1"/>
</dbReference>
<dbReference type="Gramene" id="rna149">
    <property type="protein sequence ID" value="RHN76773.1"/>
    <property type="gene ID" value="gene149"/>
</dbReference>
<keyword evidence="5" id="KW-1185">Reference proteome</keyword>
<dbReference type="OMA" id="EIWILEQ"/>
<reference evidence="6" key="4">
    <citation type="journal article" date="2018" name="Nat. Plants">
        <title>Whole-genome landscape of Medicago truncatula symbiotic genes.</title>
        <authorList>
            <person name="Pecrix Y."/>
            <person name="Staton S.E."/>
            <person name="Sallet E."/>
            <person name="Lelandais-Briere C."/>
            <person name="Moreau S."/>
            <person name="Carrere S."/>
            <person name="Blein T."/>
            <person name="Jardinaud M.F."/>
            <person name="Latrasse D."/>
            <person name="Zouine M."/>
            <person name="Zahm M."/>
            <person name="Kreplak J."/>
            <person name="Mayjonade B."/>
            <person name="Satge C."/>
            <person name="Perez M."/>
            <person name="Cauet S."/>
            <person name="Marande W."/>
            <person name="Chantry-Darmon C."/>
            <person name="Lopez-Roques C."/>
            <person name="Bouchez O."/>
            <person name="Berard A."/>
            <person name="Debelle F."/>
            <person name="Munos S."/>
            <person name="Bendahmane A."/>
            <person name="Berges H."/>
            <person name="Niebel A."/>
            <person name="Buitink J."/>
            <person name="Frugier F."/>
            <person name="Benhamed M."/>
            <person name="Crespi M."/>
            <person name="Gouzy J."/>
            <person name="Gamas P."/>
        </authorList>
    </citation>
    <scope>NUCLEOTIDE SEQUENCE [LARGE SCALE GENOMIC DNA]</scope>
    <source>
        <strain evidence="6">cv. Jemalong A17</strain>
    </source>
</reference>
<dbReference type="STRING" id="3880.G7I558"/>
<sequence length="379" mass="43905">MDRCAAARMNNKSLGSDLEIEILLHLPVKSLMRFKCVEKSWNILIKSPSFVNRWRRHNSKYDKGHSLMIYHRPIDGFKPPYITLLSCDGGEELEHIYFCSLFPGDQFVDRIETYGNCNGVFFLKAFYRNSTLGHLILWNPTTKQVHLIPPAPSFCHSKYDDSLYGFCAFNDDCSINFKVVRLQQCAHVEKMIIPSGAEVYDLSTKSWTPVHHPPSFNRIPVRYNPSYTPVVNCVYHWIVTVDLYTTSNIICFDFHNNQFHQLKAPCRHVQHSSENIAEIKGSLAYILEYHHPSPTQLEIWIMDQNRWTKIYNIGPVPWTCCISDFWKDGDQVFGGKVGKLLASYDDQGNSLSDFQIYVLNYYRCLWGSEYLQSITPLST</sequence>
<reference evidence="4" key="3">
    <citation type="submission" date="2015-04" db="UniProtKB">
        <authorList>
            <consortium name="EnsemblPlants"/>
        </authorList>
    </citation>
    <scope>IDENTIFICATION</scope>
    <source>
        <strain evidence="4">cv. Jemalong A17</strain>
    </source>
</reference>
<reference evidence="2 5" key="2">
    <citation type="journal article" date="2014" name="BMC Genomics">
        <title>An improved genome release (version Mt4.0) for the model legume Medicago truncatula.</title>
        <authorList>
            <person name="Tang H."/>
            <person name="Krishnakumar V."/>
            <person name="Bidwell S."/>
            <person name="Rosen B."/>
            <person name="Chan A."/>
            <person name="Zhou S."/>
            <person name="Gentzbittel L."/>
            <person name="Childs K.L."/>
            <person name="Yandell M."/>
            <person name="Gundlach H."/>
            <person name="Mayer K.F."/>
            <person name="Schwartz D.C."/>
            <person name="Town C.D."/>
        </authorList>
    </citation>
    <scope>GENOME REANNOTATION</scope>
    <source>
        <strain evidence="4 5">cv. Jemalong A17</strain>
    </source>
</reference>